<name>A0A6C0KSU1_9ZZZZ</name>
<dbReference type="GO" id="GO:0051999">
    <property type="term" value="P:mannosyl-inositol phosphorylceramide biosynthetic process"/>
    <property type="evidence" value="ECO:0007669"/>
    <property type="project" value="TreeGrafter"/>
</dbReference>
<dbReference type="Pfam" id="PF04488">
    <property type="entry name" value="Gly_transf_sug"/>
    <property type="match status" value="1"/>
</dbReference>
<dbReference type="PANTHER" id="PTHR32385:SF23">
    <property type="entry name" value="NUCLEOTIDE-DIPHOSPHO-SUGAR TRANSFERASE"/>
    <property type="match status" value="1"/>
</dbReference>
<dbReference type="InterPro" id="IPR007577">
    <property type="entry name" value="GlycoTrfase_DXD_sugar-bd_CS"/>
</dbReference>
<protein>
    <recommendedName>
        <fullName evidence="3">Glycosyltransferase</fullName>
    </recommendedName>
</protein>
<evidence type="ECO:0008006" key="3">
    <source>
        <dbReference type="Google" id="ProtNLM"/>
    </source>
</evidence>
<dbReference type="InterPro" id="IPR029044">
    <property type="entry name" value="Nucleotide-diphossugar_trans"/>
</dbReference>
<sequence length="271" mass="32777">MTAIPRTIFQTWKSKTVIPENMAYWQTTWRKHNPTYEFILWDDNDNRTFIETHYPWFLERYDSYQHMIQRADAVRYFYLYHYGGVYVDMDFECIKSFDDILQMENENDVILGRMGDAEKYQHEHNIPNAIMISKPRETFWICAFFCLLKANPADHRAEYTTGPVILKETVEIYNEIIDRGLDITKLQWYDALVDILLPYTKPEQSRMSRMSRMSRIKVLDGDYFYPLNWRDWEQQVAMRHPVIEKNEIYNPEKVATLFPNSYAVTYWTHSY</sequence>
<accession>A0A6C0KSU1</accession>
<evidence type="ECO:0000256" key="1">
    <source>
        <dbReference type="ARBA" id="ARBA00022679"/>
    </source>
</evidence>
<evidence type="ECO:0000313" key="2">
    <source>
        <dbReference type="EMBL" id="QHU21025.1"/>
    </source>
</evidence>
<dbReference type="InterPro" id="IPR051706">
    <property type="entry name" value="Glycosyltransferase_domain"/>
</dbReference>
<reference evidence="2" key="1">
    <citation type="journal article" date="2020" name="Nature">
        <title>Giant virus diversity and host interactions through global metagenomics.</title>
        <authorList>
            <person name="Schulz F."/>
            <person name="Roux S."/>
            <person name="Paez-Espino D."/>
            <person name="Jungbluth S."/>
            <person name="Walsh D.A."/>
            <person name="Denef V.J."/>
            <person name="McMahon K.D."/>
            <person name="Konstantinidis K.T."/>
            <person name="Eloe-Fadrosh E.A."/>
            <person name="Kyrpides N.C."/>
            <person name="Woyke T."/>
        </authorList>
    </citation>
    <scope>NUCLEOTIDE SEQUENCE</scope>
    <source>
        <strain evidence="2">GVMAG-S-3300013094-100</strain>
    </source>
</reference>
<organism evidence="2">
    <name type="scientific">viral metagenome</name>
    <dbReference type="NCBI Taxonomy" id="1070528"/>
    <lineage>
        <taxon>unclassified sequences</taxon>
        <taxon>metagenomes</taxon>
        <taxon>organismal metagenomes</taxon>
    </lineage>
</organism>
<proteinExistence type="predicted"/>
<dbReference type="GO" id="GO:0000030">
    <property type="term" value="F:mannosyltransferase activity"/>
    <property type="evidence" value="ECO:0007669"/>
    <property type="project" value="TreeGrafter"/>
</dbReference>
<dbReference type="GO" id="GO:0016020">
    <property type="term" value="C:membrane"/>
    <property type="evidence" value="ECO:0007669"/>
    <property type="project" value="GOC"/>
</dbReference>
<keyword evidence="1" id="KW-0808">Transferase</keyword>
<dbReference type="AlphaFoldDB" id="A0A6C0KSU1"/>
<dbReference type="EMBL" id="MN740977">
    <property type="protein sequence ID" value="QHU21025.1"/>
    <property type="molecule type" value="Genomic_DNA"/>
</dbReference>
<dbReference type="PANTHER" id="PTHR32385">
    <property type="entry name" value="MANNOSYL PHOSPHORYLINOSITOL CERAMIDE SYNTHASE"/>
    <property type="match status" value="1"/>
</dbReference>
<dbReference type="SUPFAM" id="SSF53448">
    <property type="entry name" value="Nucleotide-diphospho-sugar transferases"/>
    <property type="match status" value="1"/>
</dbReference>
<dbReference type="Gene3D" id="3.90.550.20">
    <property type="match status" value="1"/>
</dbReference>